<evidence type="ECO:0000313" key="3">
    <source>
        <dbReference type="Proteomes" id="UP000054564"/>
    </source>
</evidence>
<proteinExistence type="predicted"/>
<sequence length="161" mass="18387">MDEDKGLNTKTEEIMKDKAEENPKKIEKTEENSKKMVQKDKGDSQFPKNFDEDKYEIDPVRSDRLYEFPAPANGFFEDPEEILNTMKDFAIERGYAIVCERGVTGKSKTLTGDRGTKPDKNKRPGEASATTQSTRLIGCPWKATAYFHKSCNIWKLVVKEP</sequence>
<dbReference type="Proteomes" id="UP000054564">
    <property type="component" value="Unassembled WGS sequence"/>
</dbReference>
<gene>
    <name evidence="2" type="ORF">PSTG_04936</name>
</gene>
<comment type="caution">
    <text evidence="2">The sequence shown here is derived from an EMBL/GenBank/DDBJ whole genome shotgun (WGS) entry which is preliminary data.</text>
</comment>
<feature type="region of interest" description="Disordered" evidence="1">
    <location>
        <begin position="106"/>
        <end position="132"/>
    </location>
</feature>
<dbReference type="AlphaFoldDB" id="A0A0L0VRH6"/>
<dbReference type="STRING" id="1165861.A0A0L0VRH6"/>
<reference evidence="3" key="1">
    <citation type="submission" date="2014-03" db="EMBL/GenBank/DDBJ databases">
        <title>The Genome Sequence of Puccinia striiformis f. sp. tritici PST-78.</title>
        <authorList>
            <consortium name="The Broad Institute Genome Sequencing Platform"/>
            <person name="Cuomo C."/>
            <person name="Hulbert S."/>
            <person name="Chen X."/>
            <person name="Walker B."/>
            <person name="Young S.K."/>
            <person name="Zeng Q."/>
            <person name="Gargeya S."/>
            <person name="Fitzgerald M."/>
            <person name="Haas B."/>
            <person name="Abouelleil A."/>
            <person name="Alvarado L."/>
            <person name="Arachchi H.M."/>
            <person name="Berlin A.M."/>
            <person name="Chapman S.B."/>
            <person name="Goldberg J."/>
            <person name="Griggs A."/>
            <person name="Gujja S."/>
            <person name="Hansen M."/>
            <person name="Howarth C."/>
            <person name="Imamovic A."/>
            <person name="Larimer J."/>
            <person name="McCowan C."/>
            <person name="Montmayeur A."/>
            <person name="Murphy C."/>
            <person name="Neiman D."/>
            <person name="Pearson M."/>
            <person name="Priest M."/>
            <person name="Roberts A."/>
            <person name="Saif S."/>
            <person name="Shea T."/>
            <person name="Sisk P."/>
            <person name="Sykes S."/>
            <person name="Wortman J."/>
            <person name="Nusbaum C."/>
            <person name="Birren B."/>
        </authorList>
    </citation>
    <scope>NUCLEOTIDE SEQUENCE [LARGE SCALE GENOMIC DNA]</scope>
    <source>
        <strain evidence="3">race PST-78</strain>
    </source>
</reference>
<name>A0A0L0VRH6_9BASI</name>
<feature type="region of interest" description="Disordered" evidence="1">
    <location>
        <begin position="1"/>
        <end position="54"/>
    </location>
</feature>
<protein>
    <submittedName>
        <fullName evidence="2">Uncharacterized protein</fullName>
    </submittedName>
</protein>
<accession>A0A0L0VRH6</accession>
<dbReference type="EMBL" id="AJIL01000027">
    <property type="protein sequence ID" value="KNF01817.1"/>
    <property type="molecule type" value="Genomic_DNA"/>
</dbReference>
<keyword evidence="3" id="KW-1185">Reference proteome</keyword>
<evidence type="ECO:0000256" key="1">
    <source>
        <dbReference type="SAM" id="MobiDB-lite"/>
    </source>
</evidence>
<feature type="compositionally biased region" description="Basic and acidic residues" evidence="1">
    <location>
        <begin position="114"/>
        <end position="125"/>
    </location>
</feature>
<organism evidence="2 3">
    <name type="scientific">Puccinia striiformis f. sp. tritici PST-78</name>
    <dbReference type="NCBI Taxonomy" id="1165861"/>
    <lineage>
        <taxon>Eukaryota</taxon>
        <taxon>Fungi</taxon>
        <taxon>Dikarya</taxon>
        <taxon>Basidiomycota</taxon>
        <taxon>Pucciniomycotina</taxon>
        <taxon>Pucciniomycetes</taxon>
        <taxon>Pucciniales</taxon>
        <taxon>Pucciniaceae</taxon>
        <taxon>Puccinia</taxon>
    </lineage>
</organism>
<evidence type="ECO:0000313" key="2">
    <source>
        <dbReference type="EMBL" id="KNF01817.1"/>
    </source>
</evidence>